<dbReference type="Proteomes" id="UP001652621">
    <property type="component" value="Unplaced"/>
</dbReference>
<dbReference type="InterPro" id="IPR013087">
    <property type="entry name" value="Znf_C2H2_type"/>
</dbReference>
<dbReference type="SUPFAM" id="SSF54695">
    <property type="entry name" value="POZ domain"/>
    <property type="match status" value="1"/>
</dbReference>
<dbReference type="Pfam" id="PF00096">
    <property type="entry name" value="zf-C2H2"/>
    <property type="match status" value="1"/>
</dbReference>
<dbReference type="SUPFAM" id="SSF57667">
    <property type="entry name" value="beta-beta-alpha zinc fingers"/>
    <property type="match status" value="1"/>
</dbReference>
<feature type="region of interest" description="Disordered" evidence="4">
    <location>
        <begin position="116"/>
        <end position="135"/>
    </location>
</feature>
<dbReference type="RefSeq" id="XP_058979214.1">
    <property type="nucleotide sequence ID" value="XM_059123231.1"/>
</dbReference>
<evidence type="ECO:0000256" key="4">
    <source>
        <dbReference type="SAM" id="MobiDB-lite"/>
    </source>
</evidence>
<feature type="compositionally biased region" description="Polar residues" evidence="4">
    <location>
        <begin position="619"/>
        <end position="628"/>
    </location>
</feature>
<feature type="compositionally biased region" description="Polar residues" evidence="4">
    <location>
        <begin position="296"/>
        <end position="306"/>
    </location>
</feature>
<evidence type="ECO:0000259" key="5">
    <source>
        <dbReference type="PROSITE" id="PS50097"/>
    </source>
</evidence>
<feature type="compositionally biased region" description="Polar residues" evidence="4">
    <location>
        <begin position="592"/>
        <end position="612"/>
    </location>
</feature>
<feature type="region of interest" description="Disordered" evidence="4">
    <location>
        <begin position="788"/>
        <end position="822"/>
    </location>
</feature>
<sequence>MKMASQRFCLRWNNHQSNLLSVFDQLLHAETFTDVTLAVDGQYLKAHKMVLSACSPYFNALFINHPEKHPIVILKDVPYADMKSLLDFMYRGEVSVDQERLTAFLRVAESLRIKGLTEVNDDKPSSNEPTPQPPQLQRIQPYVVQGQQQQQQQQRHKTHQNNGSPLTTAAGQQKSQQESLLTLALASMPKRKRDMGNDHQSTPQIASVTGQQKPRQQQQQQHQESLLTLALASMPKRKRGRPRRLSGSDDADYDDYDGEMGDGKMCNDSYSGNEDGSDDNQRDSGNNDDLNESHDSLSPSKKAQMNQERHQHHDDNSTSVHLVTSSPELSQRLFGITSSSSNNSAATPTNTNNSIVTSNASMISLVAPTPRAQQTSSASSSLQAIEFNDNINVHLPTILGLKLKNTGQQQELQNPTSQSQQNNTMAITSSSQSTATSTNPNSLLKQQLRAGLKDLIDVTLANNNNTNNQQATSSNDLVSSTHMDTQEACSALQSLANAAERQAAQNNSIQPPSANNLHHQFLLHMAANPIMKSGGDFFQQHQNALLLREDENNIDLLMDQSDKSDPEMLTLADENAGLDYSTGNEGMGGAQGENNENMDSSYNNSMNQSTMSGHHHSSTPRSKNSNGKPIQRRRVRRKAQSSIDDQAEQLTEMSVRGLDLFRYASVTEGVYQCTECAKENMQKTFKNKYSFQRHAFLYHEGKHRKVFPCPLCGKEFSRPDKMKNHMKMTHASFMAKEIQNFNPLNYLISAAAADEIQPTNFGNVNGNPSSAAASQPLISQLQSSNPALSIMINNNGGGDNNTEECFQNTTQQQHQQQEKENLQQELKLPTDIEIKNEIVISPSPSPPPPPASSSSSSRMVHQLPTGTSVSLAETSSLSLLKSAATNATTNAQLNAQRIEEVK</sequence>
<feature type="compositionally biased region" description="Basic residues" evidence="4">
    <location>
        <begin position="630"/>
        <end position="639"/>
    </location>
</feature>
<name>A0A9J7D986_MUSDO</name>
<dbReference type="VEuPathDB" id="VectorBase:MDOMA2_001973"/>
<dbReference type="GeneID" id="101896020"/>
<dbReference type="SMART" id="SM00355">
    <property type="entry name" value="ZnF_C2H2"/>
    <property type="match status" value="2"/>
</dbReference>
<evidence type="ECO:0000256" key="2">
    <source>
        <dbReference type="ARBA" id="ARBA00023242"/>
    </source>
</evidence>
<dbReference type="Gene3D" id="3.30.160.60">
    <property type="entry name" value="Classic Zinc Finger"/>
    <property type="match status" value="1"/>
</dbReference>
<dbReference type="OrthoDB" id="19132at2759"/>
<dbReference type="PANTHER" id="PTHR23110">
    <property type="entry name" value="BTB DOMAIN TRANSCRIPTION FACTOR"/>
    <property type="match status" value="1"/>
</dbReference>
<keyword evidence="3" id="KW-0479">Metal-binding</keyword>
<feature type="compositionally biased region" description="Basic residues" evidence="4">
    <location>
        <begin position="235"/>
        <end position="244"/>
    </location>
</feature>
<keyword evidence="7" id="KW-1185">Reference proteome</keyword>
<feature type="region of interest" description="Disordered" evidence="4">
    <location>
        <begin position="408"/>
        <end position="440"/>
    </location>
</feature>
<organism evidence="7 8">
    <name type="scientific">Musca domestica</name>
    <name type="common">House fly</name>
    <dbReference type="NCBI Taxonomy" id="7370"/>
    <lineage>
        <taxon>Eukaryota</taxon>
        <taxon>Metazoa</taxon>
        <taxon>Ecdysozoa</taxon>
        <taxon>Arthropoda</taxon>
        <taxon>Hexapoda</taxon>
        <taxon>Insecta</taxon>
        <taxon>Pterygota</taxon>
        <taxon>Neoptera</taxon>
        <taxon>Endopterygota</taxon>
        <taxon>Diptera</taxon>
        <taxon>Brachycera</taxon>
        <taxon>Muscomorpha</taxon>
        <taxon>Muscoidea</taxon>
        <taxon>Muscidae</taxon>
        <taxon>Musca</taxon>
    </lineage>
</organism>
<feature type="domain" description="C2H2-type" evidence="6">
    <location>
        <begin position="707"/>
        <end position="735"/>
    </location>
</feature>
<gene>
    <name evidence="8 9 10 11 12" type="primary">LOC101896020</name>
</gene>
<evidence type="ECO:0000313" key="11">
    <source>
        <dbReference type="RefSeq" id="XP_058979213.1"/>
    </source>
</evidence>
<feature type="domain" description="BTB" evidence="5">
    <location>
        <begin position="33"/>
        <end position="98"/>
    </location>
</feature>
<evidence type="ECO:0000313" key="7">
    <source>
        <dbReference type="Proteomes" id="UP001652621"/>
    </source>
</evidence>
<evidence type="ECO:0000313" key="10">
    <source>
        <dbReference type="RefSeq" id="XP_058979212.1"/>
    </source>
</evidence>
<protein>
    <submittedName>
        <fullName evidence="8 9">Protein tramtrack, alpha isoform isoform X1</fullName>
    </submittedName>
</protein>
<evidence type="ECO:0000313" key="9">
    <source>
        <dbReference type="RefSeq" id="XP_019892948.2"/>
    </source>
</evidence>
<dbReference type="RefSeq" id="XP_058979212.1">
    <property type="nucleotide sequence ID" value="XM_059123229.1"/>
</dbReference>
<dbReference type="CDD" id="cd18315">
    <property type="entry name" value="BTB_POZ_BAB-like"/>
    <property type="match status" value="1"/>
</dbReference>
<dbReference type="RefSeq" id="XP_058979213.1">
    <property type="nucleotide sequence ID" value="XM_059123230.1"/>
</dbReference>
<accession>A0A9J7D986</accession>
<dbReference type="PANTHER" id="PTHR23110:SF82">
    <property type="entry name" value="PROTEIN TRAMTRACK, ALPHA ISOFORM"/>
    <property type="match status" value="1"/>
</dbReference>
<feature type="compositionally biased region" description="Acidic residues" evidence="4">
    <location>
        <begin position="249"/>
        <end position="260"/>
    </location>
</feature>
<dbReference type="Pfam" id="PF00651">
    <property type="entry name" value="BTB"/>
    <property type="match status" value="1"/>
</dbReference>
<feature type="compositionally biased region" description="Polar residues" evidence="4">
    <location>
        <begin position="160"/>
        <end position="180"/>
    </location>
</feature>
<evidence type="ECO:0000313" key="12">
    <source>
        <dbReference type="RefSeq" id="XP_058979214.1"/>
    </source>
</evidence>
<feature type="compositionally biased region" description="Polar residues" evidence="4">
    <location>
        <begin position="198"/>
        <end position="210"/>
    </location>
</feature>
<feature type="compositionally biased region" description="Low complexity" evidence="4">
    <location>
        <begin position="413"/>
        <end position="438"/>
    </location>
</feature>
<feature type="region of interest" description="Disordered" evidence="4">
    <location>
        <begin position="577"/>
        <end position="647"/>
    </location>
</feature>
<evidence type="ECO:0000256" key="1">
    <source>
        <dbReference type="ARBA" id="ARBA00004123"/>
    </source>
</evidence>
<dbReference type="PROSITE" id="PS50097">
    <property type="entry name" value="BTB"/>
    <property type="match status" value="1"/>
</dbReference>
<evidence type="ECO:0000313" key="8">
    <source>
        <dbReference type="RefSeq" id="XP_011293271.2"/>
    </source>
</evidence>
<evidence type="ECO:0000256" key="3">
    <source>
        <dbReference type="PROSITE-ProRule" id="PRU00042"/>
    </source>
</evidence>
<dbReference type="eggNOG" id="ENOG502SP7S">
    <property type="taxonomic scope" value="Eukaryota"/>
</dbReference>
<dbReference type="InterPro" id="IPR000210">
    <property type="entry name" value="BTB/POZ_dom"/>
</dbReference>
<dbReference type="InterPro" id="IPR051095">
    <property type="entry name" value="Dros_DevTransReg"/>
</dbReference>
<dbReference type="PROSITE" id="PS50157">
    <property type="entry name" value="ZINC_FINGER_C2H2_2"/>
    <property type="match status" value="1"/>
</dbReference>
<proteinExistence type="predicted"/>
<dbReference type="Gene3D" id="3.30.710.10">
    <property type="entry name" value="Potassium Channel Kv1.1, Chain A"/>
    <property type="match status" value="1"/>
</dbReference>
<keyword evidence="3" id="KW-0863">Zinc-finger</keyword>
<dbReference type="SMART" id="SM00225">
    <property type="entry name" value="BTB"/>
    <property type="match status" value="1"/>
</dbReference>
<dbReference type="InterPro" id="IPR011333">
    <property type="entry name" value="SKP1/BTB/POZ_sf"/>
</dbReference>
<feature type="compositionally biased region" description="Low complexity" evidence="4">
    <location>
        <begin position="211"/>
        <end position="223"/>
    </location>
</feature>
<dbReference type="PROSITE" id="PS00028">
    <property type="entry name" value="ZINC_FINGER_C2H2_1"/>
    <property type="match status" value="1"/>
</dbReference>
<feature type="region of interest" description="Disordered" evidence="4">
    <location>
        <begin position="838"/>
        <end position="872"/>
    </location>
</feature>
<keyword evidence="2" id="KW-0539">Nucleus</keyword>
<dbReference type="VEuPathDB" id="VectorBase:MDOA011489"/>
<dbReference type="RefSeq" id="XP_019892948.2">
    <property type="nucleotide sequence ID" value="XM_020037389.2"/>
</dbReference>
<reference evidence="8 9" key="1">
    <citation type="submission" date="2025-05" db="UniProtKB">
        <authorList>
            <consortium name="RefSeq"/>
        </authorList>
    </citation>
    <scope>IDENTIFICATION</scope>
    <source>
        <strain evidence="8 9">Aabys</strain>
        <tissue evidence="8 9">Whole body</tissue>
    </source>
</reference>
<keyword evidence="3" id="KW-0862">Zinc</keyword>
<evidence type="ECO:0000259" key="6">
    <source>
        <dbReference type="PROSITE" id="PS50157"/>
    </source>
</evidence>
<comment type="subcellular location">
    <subcellularLocation>
        <location evidence="1">Nucleus</location>
    </subcellularLocation>
</comment>
<dbReference type="InterPro" id="IPR036236">
    <property type="entry name" value="Znf_C2H2_sf"/>
</dbReference>
<dbReference type="RefSeq" id="XP_011293271.2">
    <property type="nucleotide sequence ID" value="XM_011294969.3"/>
</dbReference>
<feature type="compositionally biased region" description="Basic and acidic residues" evidence="4">
    <location>
        <begin position="307"/>
        <end position="316"/>
    </location>
</feature>
<feature type="region of interest" description="Disordered" evidence="4">
    <location>
        <begin position="142"/>
        <end position="325"/>
    </location>
</feature>
<dbReference type="STRING" id="7370.A0A1I8N4M1"/>